<dbReference type="SUPFAM" id="SSF53448">
    <property type="entry name" value="Nucleotide-diphospho-sugar transferases"/>
    <property type="match status" value="1"/>
</dbReference>
<feature type="domain" description="Glycosyltransferase 2-like" evidence="1">
    <location>
        <begin position="4"/>
        <end position="120"/>
    </location>
</feature>
<dbReference type="AlphaFoldDB" id="A0A6J4RHX9"/>
<dbReference type="PANTHER" id="PTHR43179:SF7">
    <property type="entry name" value="RHAMNOSYLTRANSFERASE WBBL"/>
    <property type="match status" value="1"/>
</dbReference>
<name>A0A6J4RHX9_9ACTN</name>
<sequence>MSFTIVTVLHQSGPHLEKLLASIDRHLPGGEERPQVVVVDTGSTDDGPKAAREWGAELVELPHNPGYGAANNAGVERATHDVTVLLNPDVELLDGSIGDLVADARACNALLVPRLLNPDGSIQDSAHPQPGTRSEILRAFVPRTAEPWRSDEPRQVGWAITAALAAKTEILRRLGPFDPDDFLFYEDLDLCLRSDVPTCLVPDVQLVHEGGHSTGPQRLQDEARRRREVVGKRLGPRAQRRDDLAQLITFARAAAFRRRSREQLKALRVARRA</sequence>
<dbReference type="Pfam" id="PF00535">
    <property type="entry name" value="Glycos_transf_2"/>
    <property type="match status" value="1"/>
</dbReference>
<dbReference type="InterPro" id="IPR029044">
    <property type="entry name" value="Nucleotide-diphossugar_trans"/>
</dbReference>
<evidence type="ECO:0000259" key="1">
    <source>
        <dbReference type="Pfam" id="PF00535"/>
    </source>
</evidence>
<dbReference type="EMBL" id="CADCVT010000018">
    <property type="protein sequence ID" value="CAA9473933.1"/>
    <property type="molecule type" value="Genomic_DNA"/>
</dbReference>
<proteinExistence type="predicted"/>
<organism evidence="2">
    <name type="scientific">uncultured Solirubrobacteraceae bacterium</name>
    <dbReference type="NCBI Taxonomy" id="1162706"/>
    <lineage>
        <taxon>Bacteria</taxon>
        <taxon>Bacillati</taxon>
        <taxon>Actinomycetota</taxon>
        <taxon>Thermoleophilia</taxon>
        <taxon>Solirubrobacterales</taxon>
        <taxon>Solirubrobacteraceae</taxon>
        <taxon>environmental samples</taxon>
    </lineage>
</organism>
<evidence type="ECO:0000313" key="2">
    <source>
        <dbReference type="EMBL" id="CAA9473933.1"/>
    </source>
</evidence>
<accession>A0A6J4RHX9</accession>
<dbReference type="PANTHER" id="PTHR43179">
    <property type="entry name" value="RHAMNOSYLTRANSFERASE WBBL"/>
    <property type="match status" value="1"/>
</dbReference>
<protein>
    <recommendedName>
        <fullName evidence="1">Glycosyltransferase 2-like domain-containing protein</fullName>
    </recommendedName>
</protein>
<dbReference type="InterPro" id="IPR001173">
    <property type="entry name" value="Glyco_trans_2-like"/>
</dbReference>
<dbReference type="Gene3D" id="3.90.550.10">
    <property type="entry name" value="Spore Coat Polysaccharide Biosynthesis Protein SpsA, Chain A"/>
    <property type="match status" value="1"/>
</dbReference>
<gene>
    <name evidence="2" type="ORF">AVDCRST_MAG85-156</name>
</gene>
<reference evidence="2" key="1">
    <citation type="submission" date="2020-02" db="EMBL/GenBank/DDBJ databases">
        <authorList>
            <person name="Meier V. D."/>
        </authorList>
    </citation>
    <scope>NUCLEOTIDE SEQUENCE</scope>
    <source>
        <strain evidence="2">AVDCRST_MAG85</strain>
    </source>
</reference>